<evidence type="ECO:0000256" key="9">
    <source>
        <dbReference type="SAM" id="MobiDB-lite"/>
    </source>
</evidence>
<feature type="binding site" evidence="8">
    <location>
        <position position="37"/>
    </location>
    <ligand>
        <name>ATP</name>
        <dbReference type="ChEBI" id="CHEBI:30616"/>
    </ligand>
</feature>
<evidence type="ECO:0000256" key="1">
    <source>
        <dbReference type="ARBA" id="ARBA00022527"/>
    </source>
</evidence>
<comment type="catalytic activity">
    <reaction evidence="7">
        <text>L-seryl-[protein] + ATP = O-phospho-L-seryl-[protein] + ADP + H(+)</text>
        <dbReference type="Rhea" id="RHEA:17989"/>
        <dbReference type="Rhea" id="RHEA-COMP:9863"/>
        <dbReference type="Rhea" id="RHEA-COMP:11604"/>
        <dbReference type="ChEBI" id="CHEBI:15378"/>
        <dbReference type="ChEBI" id="CHEBI:29999"/>
        <dbReference type="ChEBI" id="CHEBI:30616"/>
        <dbReference type="ChEBI" id="CHEBI:83421"/>
        <dbReference type="ChEBI" id="CHEBI:456216"/>
        <dbReference type="EC" id="2.7.11.1"/>
    </reaction>
</comment>
<dbReference type="SMART" id="SM00220">
    <property type="entry name" value="S_TKc"/>
    <property type="match status" value="1"/>
</dbReference>
<dbReference type="PANTHER" id="PTHR43289">
    <property type="entry name" value="MITOGEN-ACTIVATED PROTEIN KINASE KINASE KINASE 20-RELATED"/>
    <property type="match status" value="1"/>
</dbReference>
<keyword evidence="4 11" id="KW-0418">Kinase</keyword>
<evidence type="ECO:0000256" key="7">
    <source>
        <dbReference type="ARBA" id="ARBA00048679"/>
    </source>
</evidence>
<keyword evidence="2" id="KW-0808">Transferase</keyword>
<organism evidence="11 12">
    <name type="scientific">Nannocystis pusilla</name>
    <dbReference type="NCBI Taxonomy" id="889268"/>
    <lineage>
        <taxon>Bacteria</taxon>
        <taxon>Pseudomonadati</taxon>
        <taxon>Myxococcota</taxon>
        <taxon>Polyangia</taxon>
        <taxon>Nannocystales</taxon>
        <taxon>Nannocystaceae</taxon>
        <taxon>Nannocystis</taxon>
    </lineage>
</organism>
<keyword evidence="5 8" id="KW-0067">ATP-binding</keyword>
<name>A0A9X3EZ62_9BACT</name>
<evidence type="ECO:0000313" key="11">
    <source>
        <dbReference type="EMBL" id="MCY1013039.1"/>
    </source>
</evidence>
<comment type="catalytic activity">
    <reaction evidence="6">
        <text>L-threonyl-[protein] + ATP = O-phospho-L-threonyl-[protein] + ADP + H(+)</text>
        <dbReference type="Rhea" id="RHEA:46608"/>
        <dbReference type="Rhea" id="RHEA-COMP:11060"/>
        <dbReference type="Rhea" id="RHEA-COMP:11605"/>
        <dbReference type="ChEBI" id="CHEBI:15378"/>
        <dbReference type="ChEBI" id="CHEBI:30013"/>
        <dbReference type="ChEBI" id="CHEBI:30616"/>
        <dbReference type="ChEBI" id="CHEBI:61977"/>
        <dbReference type="ChEBI" id="CHEBI:456216"/>
        <dbReference type="EC" id="2.7.11.1"/>
    </reaction>
</comment>
<reference evidence="11" key="1">
    <citation type="submission" date="2022-11" db="EMBL/GenBank/DDBJ databases">
        <title>Minimal conservation of predation-associated metabolite biosynthetic gene clusters underscores biosynthetic potential of Myxococcota including descriptions for ten novel species: Archangium lansinium sp. nov., Myxococcus landrumus sp. nov., Nannocystis bai.</title>
        <authorList>
            <person name="Ahearne A."/>
            <person name="Stevens C."/>
            <person name="Phillips K."/>
        </authorList>
    </citation>
    <scope>NUCLEOTIDE SEQUENCE</scope>
    <source>
        <strain evidence="11">Na p29</strain>
    </source>
</reference>
<keyword evidence="12" id="KW-1185">Reference proteome</keyword>
<evidence type="ECO:0000259" key="10">
    <source>
        <dbReference type="PROSITE" id="PS50011"/>
    </source>
</evidence>
<evidence type="ECO:0000256" key="4">
    <source>
        <dbReference type="ARBA" id="ARBA00022777"/>
    </source>
</evidence>
<protein>
    <submittedName>
        <fullName evidence="11">Serine/threonine-protein kinase</fullName>
    </submittedName>
</protein>
<dbReference type="Gene3D" id="3.30.200.20">
    <property type="entry name" value="Phosphorylase Kinase, domain 1"/>
    <property type="match status" value="1"/>
</dbReference>
<proteinExistence type="predicted"/>
<dbReference type="EMBL" id="JAPNKE010000002">
    <property type="protein sequence ID" value="MCY1013039.1"/>
    <property type="molecule type" value="Genomic_DNA"/>
</dbReference>
<dbReference type="PANTHER" id="PTHR43289:SF6">
    <property type="entry name" value="SERINE_THREONINE-PROTEIN KINASE NEKL-3"/>
    <property type="match status" value="1"/>
</dbReference>
<evidence type="ECO:0000256" key="6">
    <source>
        <dbReference type="ARBA" id="ARBA00047899"/>
    </source>
</evidence>
<keyword evidence="1" id="KW-0723">Serine/threonine-protein kinase</keyword>
<sequence>MTVLGNRFRLLHRLGAGGMAEVYCARDRRLGREVAIKLLNAACSRDPGIIERFRQESSALARLSHPNIVTLLDTGETDDGRFYLVMERLRGEALSELFRRLRGRGEVVSWRRLVGMVRQVCMALQAAHSQQIVHRDIKPSNLFRLEHSLEGEDMIKFSTSGSPSSWRARTPGRKSRFT</sequence>
<evidence type="ECO:0000256" key="2">
    <source>
        <dbReference type="ARBA" id="ARBA00022679"/>
    </source>
</evidence>
<evidence type="ECO:0000256" key="3">
    <source>
        <dbReference type="ARBA" id="ARBA00022741"/>
    </source>
</evidence>
<accession>A0A9X3EZ62</accession>
<dbReference type="AlphaFoldDB" id="A0A9X3EZ62"/>
<dbReference type="InterPro" id="IPR011009">
    <property type="entry name" value="Kinase-like_dom_sf"/>
</dbReference>
<gene>
    <name evidence="11" type="ORF">OV079_47415</name>
</gene>
<comment type="caution">
    <text evidence="11">The sequence shown here is derived from an EMBL/GenBank/DDBJ whole genome shotgun (WGS) entry which is preliminary data.</text>
</comment>
<evidence type="ECO:0000313" key="12">
    <source>
        <dbReference type="Proteomes" id="UP001150924"/>
    </source>
</evidence>
<evidence type="ECO:0000256" key="8">
    <source>
        <dbReference type="PROSITE-ProRule" id="PRU10141"/>
    </source>
</evidence>
<dbReference type="Gene3D" id="1.10.510.10">
    <property type="entry name" value="Transferase(Phosphotransferase) domain 1"/>
    <property type="match status" value="1"/>
</dbReference>
<dbReference type="SUPFAM" id="SSF56112">
    <property type="entry name" value="Protein kinase-like (PK-like)"/>
    <property type="match status" value="1"/>
</dbReference>
<dbReference type="FunFam" id="3.30.200.20:FF:000035">
    <property type="entry name" value="Serine/threonine protein kinase Stk1"/>
    <property type="match status" value="1"/>
</dbReference>
<dbReference type="PROSITE" id="PS50011">
    <property type="entry name" value="PROTEIN_KINASE_DOM"/>
    <property type="match status" value="1"/>
</dbReference>
<feature type="region of interest" description="Disordered" evidence="9">
    <location>
        <begin position="159"/>
        <end position="178"/>
    </location>
</feature>
<dbReference type="PROSITE" id="PS00107">
    <property type="entry name" value="PROTEIN_KINASE_ATP"/>
    <property type="match status" value="1"/>
</dbReference>
<dbReference type="Proteomes" id="UP001150924">
    <property type="component" value="Unassembled WGS sequence"/>
</dbReference>
<dbReference type="Pfam" id="PF00069">
    <property type="entry name" value="Pkinase"/>
    <property type="match status" value="1"/>
</dbReference>
<dbReference type="InterPro" id="IPR017441">
    <property type="entry name" value="Protein_kinase_ATP_BS"/>
</dbReference>
<dbReference type="CDD" id="cd14014">
    <property type="entry name" value="STKc_PknB_like"/>
    <property type="match status" value="1"/>
</dbReference>
<evidence type="ECO:0000256" key="5">
    <source>
        <dbReference type="ARBA" id="ARBA00022840"/>
    </source>
</evidence>
<dbReference type="RefSeq" id="WP_267776702.1">
    <property type="nucleotide sequence ID" value="NZ_JAPNKE010000002.1"/>
</dbReference>
<dbReference type="GO" id="GO:0004674">
    <property type="term" value="F:protein serine/threonine kinase activity"/>
    <property type="evidence" value="ECO:0007669"/>
    <property type="project" value="UniProtKB-KW"/>
</dbReference>
<dbReference type="InterPro" id="IPR000719">
    <property type="entry name" value="Prot_kinase_dom"/>
</dbReference>
<feature type="domain" description="Protein kinase" evidence="10">
    <location>
        <begin position="8"/>
        <end position="178"/>
    </location>
</feature>
<keyword evidence="3 8" id="KW-0547">Nucleotide-binding</keyword>
<dbReference type="GO" id="GO:0005524">
    <property type="term" value="F:ATP binding"/>
    <property type="evidence" value="ECO:0007669"/>
    <property type="project" value="UniProtKB-UniRule"/>
</dbReference>